<feature type="region of interest" description="Disordered" evidence="1">
    <location>
        <begin position="120"/>
        <end position="143"/>
    </location>
</feature>
<feature type="signal peptide" evidence="2">
    <location>
        <begin position="1"/>
        <end position="20"/>
    </location>
</feature>
<keyword evidence="2" id="KW-0732">Signal</keyword>
<name>A0AAN9UWZ8_9PEZI</name>
<dbReference type="Proteomes" id="UP001320420">
    <property type="component" value="Unassembled WGS sequence"/>
</dbReference>
<feature type="compositionally biased region" description="Acidic residues" evidence="1">
    <location>
        <begin position="122"/>
        <end position="134"/>
    </location>
</feature>
<organism evidence="3 4">
    <name type="scientific">Diatrype stigma</name>
    <dbReference type="NCBI Taxonomy" id="117547"/>
    <lineage>
        <taxon>Eukaryota</taxon>
        <taxon>Fungi</taxon>
        <taxon>Dikarya</taxon>
        <taxon>Ascomycota</taxon>
        <taxon>Pezizomycotina</taxon>
        <taxon>Sordariomycetes</taxon>
        <taxon>Xylariomycetidae</taxon>
        <taxon>Xylariales</taxon>
        <taxon>Diatrypaceae</taxon>
        <taxon>Diatrype</taxon>
    </lineage>
</organism>
<dbReference type="EMBL" id="JAKJXP020000025">
    <property type="protein sequence ID" value="KAK7753775.1"/>
    <property type="molecule type" value="Genomic_DNA"/>
</dbReference>
<evidence type="ECO:0000256" key="1">
    <source>
        <dbReference type="SAM" id="MobiDB-lite"/>
    </source>
</evidence>
<evidence type="ECO:0000313" key="3">
    <source>
        <dbReference type="EMBL" id="KAK7753775.1"/>
    </source>
</evidence>
<sequence length="176" mass="19298">MHFLSVAGLWASSLAHVALADKVITLPNIETGLSPGALLFANSMLERPHGAPPLFNHTRLRLDVPVVTTTAELSALQSEYGDHTRVEEVDGKAIVVFHNDTSHIATVEGQALADLQRSCDHADEDGDGDDDDEEDGKKGRRKSRLSKRTRCSKQWCLTRTNCSMNRCSACVVLWCV</sequence>
<protein>
    <submittedName>
        <fullName evidence="3">Uncharacterized protein</fullName>
    </submittedName>
</protein>
<dbReference type="AlphaFoldDB" id="A0AAN9UWZ8"/>
<accession>A0AAN9UWZ8</accession>
<feature type="chain" id="PRO_5042873620" evidence="2">
    <location>
        <begin position="21"/>
        <end position="176"/>
    </location>
</feature>
<evidence type="ECO:0000313" key="4">
    <source>
        <dbReference type="Proteomes" id="UP001320420"/>
    </source>
</evidence>
<gene>
    <name evidence="3" type="ORF">SLS62_004140</name>
</gene>
<evidence type="ECO:0000256" key="2">
    <source>
        <dbReference type="SAM" id="SignalP"/>
    </source>
</evidence>
<proteinExistence type="predicted"/>
<reference evidence="3 4" key="1">
    <citation type="submission" date="2024-02" db="EMBL/GenBank/DDBJ databases">
        <title>De novo assembly and annotation of 12 fungi associated with fruit tree decline syndrome in Ontario, Canada.</title>
        <authorList>
            <person name="Sulman M."/>
            <person name="Ellouze W."/>
            <person name="Ilyukhin E."/>
        </authorList>
    </citation>
    <scope>NUCLEOTIDE SEQUENCE [LARGE SCALE GENOMIC DNA]</scope>
    <source>
        <strain evidence="3 4">M11/M66-122</strain>
    </source>
</reference>
<keyword evidence="4" id="KW-1185">Reference proteome</keyword>
<comment type="caution">
    <text evidence="3">The sequence shown here is derived from an EMBL/GenBank/DDBJ whole genome shotgun (WGS) entry which is preliminary data.</text>
</comment>